<dbReference type="EC" id="5.1.3.13" evidence="3 7"/>
<dbReference type="AlphaFoldDB" id="A0A1P8JUR2"/>
<dbReference type="GO" id="GO:0000271">
    <property type="term" value="P:polysaccharide biosynthetic process"/>
    <property type="evidence" value="ECO:0007669"/>
    <property type="project" value="TreeGrafter"/>
</dbReference>
<dbReference type="OrthoDB" id="9800680at2"/>
<dbReference type="Pfam" id="PF00908">
    <property type="entry name" value="dTDP_sugar_isom"/>
    <property type="match status" value="1"/>
</dbReference>
<dbReference type="RefSeq" id="WP_076199092.1">
    <property type="nucleotide sequence ID" value="NZ_CP019236.1"/>
</dbReference>
<evidence type="ECO:0000256" key="7">
    <source>
        <dbReference type="RuleBase" id="RU364069"/>
    </source>
</evidence>
<gene>
    <name evidence="8" type="ORF">RD110_10155</name>
</gene>
<dbReference type="InterPro" id="IPR011051">
    <property type="entry name" value="RmlC_Cupin_sf"/>
</dbReference>
<comment type="similarity">
    <text evidence="7">Belongs to the dTDP-4-dehydrorhamnose 3,5-epimerase family.</text>
</comment>
<organism evidence="8 9">
    <name type="scientific">Rhodoferax koreensis</name>
    <dbReference type="NCBI Taxonomy" id="1842727"/>
    <lineage>
        <taxon>Bacteria</taxon>
        <taxon>Pseudomonadati</taxon>
        <taxon>Pseudomonadota</taxon>
        <taxon>Betaproteobacteria</taxon>
        <taxon>Burkholderiales</taxon>
        <taxon>Comamonadaceae</taxon>
        <taxon>Rhodoferax</taxon>
    </lineage>
</organism>
<dbReference type="Gene3D" id="2.60.120.10">
    <property type="entry name" value="Jelly Rolls"/>
    <property type="match status" value="1"/>
</dbReference>
<dbReference type="GO" id="GO:0019305">
    <property type="term" value="P:dTDP-rhamnose biosynthetic process"/>
    <property type="evidence" value="ECO:0007669"/>
    <property type="project" value="UniProtKB-UniRule"/>
</dbReference>
<keyword evidence="9" id="KW-1185">Reference proteome</keyword>
<comment type="pathway">
    <text evidence="7">Carbohydrate biosynthesis; dTDP-L-rhamnose biosynthesis.</text>
</comment>
<evidence type="ECO:0000256" key="3">
    <source>
        <dbReference type="ARBA" id="ARBA00012098"/>
    </source>
</evidence>
<dbReference type="PANTHER" id="PTHR21047">
    <property type="entry name" value="DTDP-6-DEOXY-D-GLUCOSE-3,5 EPIMERASE"/>
    <property type="match status" value="1"/>
</dbReference>
<dbReference type="GO" id="GO:0005829">
    <property type="term" value="C:cytosol"/>
    <property type="evidence" value="ECO:0007669"/>
    <property type="project" value="TreeGrafter"/>
</dbReference>
<dbReference type="InterPro" id="IPR014710">
    <property type="entry name" value="RmlC-like_jellyroll"/>
</dbReference>
<dbReference type="KEGG" id="rhy:RD110_10155"/>
<protein>
    <recommendedName>
        <fullName evidence="4 7">dTDP-4-dehydrorhamnose 3,5-epimerase</fullName>
        <ecNumber evidence="3 7">5.1.3.13</ecNumber>
    </recommendedName>
    <alternativeName>
        <fullName evidence="7">Thymidine diphospho-4-keto-rhamnose 3,5-epimerase</fullName>
    </alternativeName>
</protein>
<name>A0A1P8JUR2_9BURK</name>
<comment type="subunit">
    <text evidence="7">Homodimer.</text>
</comment>
<comment type="catalytic activity">
    <reaction evidence="1 7">
        <text>dTDP-4-dehydro-6-deoxy-alpha-D-glucose = dTDP-4-dehydro-beta-L-rhamnose</text>
        <dbReference type="Rhea" id="RHEA:16969"/>
        <dbReference type="ChEBI" id="CHEBI:57649"/>
        <dbReference type="ChEBI" id="CHEBI:62830"/>
        <dbReference type="EC" id="5.1.3.13"/>
    </reaction>
</comment>
<evidence type="ECO:0000256" key="2">
    <source>
        <dbReference type="ARBA" id="ARBA00001997"/>
    </source>
</evidence>
<feature type="active site" description="Proton donor" evidence="5">
    <location>
        <position position="132"/>
    </location>
</feature>
<dbReference type="InterPro" id="IPR000888">
    <property type="entry name" value="RmlC-like"/>
</dbReference>
<dbReference type="SUPFAM" id="SSF51182">
    <property type="entry name" value="RmlC-like cupins"/>
    <property type="match status" value="1"/>
</dbReference>
<evidence type="ECO:0000256" key="5">
    <source>
        <dbReference type="PIRSR" id="PIRSR600888-1"/>
    </source>
</evidence>
<comment type="function">
    <text evidence="2 7">Catalyzes the epimerization of the C3' and C5'positions of dTDP-6-deoxy-D-xylo-4-hexulose, forming dTDP-6-deoxy-L-lyxo-4-hexulose.</text>
</comment>
<dbReference type="UniPathway" id="UPA00124"/>
<dbReference type="PANTHER" id="PTHR21047:SF2">
    <property type="entry name" value="THYMIDINE DIPHOSPHO-4-KETO-RHAMNOSE 3,5-EPIMERASE"/>
    <property type="match status" value="1"/>
</dbReference>
<evidence type="ECO:0000256" key="4">
    <source>
        <dbReference type="ARBA" id="ARBA00019595"/>
    </source>
</evidence>
<dbReference type="CDD" id="cd00438">
    <property type="entry name" value="cupin_RmlC"/>
    <property type="match status" value="1"/>
</dbReference>
<dbReference type="NCBIfam" id="TIGR01221">
    <property type="entry name" value="rmlC"/>
    <property type="match status" value="1"/>
</dbReference>
<feature type="site" description="Participates in a stacking interaction with the thymidine ring of dTDP-4-oxo-6-deoxyglucose" evidence="6">
    <location>
        <position position="138"/>
    </location>
</feature>
<accession>A0A1P8JUR2</accession>
<evidence type="ECO:0000256" key="1">
    <source>
        <dbReference type="ARBA" id="ARBA00001298"/>
    </source>
</evidence>
<dbReference type="GO" id="GO:0008830">
    <property type="term" value="F:dTDP-4-dehydrorhamnose 3,5-epimerase activity"/>
    <property type="evidence" value="ECO:0007669"/>
    <property type="project" value="UniProtKB-UniRule"/>
</dbReference>
<feature type="active site" description="Proton acceptor" evidence="5">
    <location>
        <position position="62"/>
    </location>
</feature>
<evidence type="ECO:0000313" key="8">
    <source>
        <dbReference type="EMBL" id="APW37506.1"/>
    </source>
</evidence>
<reference evidence="8 9" key="1">
    <citation type="submission" date="2017-01" db="EMBL/GenBank/DDBJ databases">
        <authorList>
            <person name="Mah S.A."/>
            <person name="Swanson W.J."/>
            <person name="Moy G.W."/>
            <person name="Vacquier V.D."/>
        </authorList>
    </citation>
    <scope>NUCLEOTIDE SEQUENCE [LARGE SCALE GENOMIC DNA]</scope>
    <source>
        <strain evidence="8 9">DCY110</strain>
    </source>
</reference>
<sequence>MQATRLAIPDVILIEPKVFGDARGFFYESFNGKAFDEAVGHHVEFVQDNHSRSSKGVLRGLHYQLPPHAQGKLVRCTRGAVFDVAVDIRKSSPTFGQWVGEELSEENHKQLWIPPGFAHGFLVLSETADFLYKTTNYYAASHERSIAWNDATVGITWPLSRLDGAPSLSAKDVQGAAFEAADKFD</sequence>
<keyword evidence="7" id="KW-0413">Isomerase</keyword>
<evidence type="ECO:0000256" key="6">
    <source>
        <dbReference type="PIRSR" id="PIRSR600888-3"/>
    </source>
</evidence>
<dbReference type="STRING" id="1842727.RD110_10155"/>
<dbReference type="EMBL" id="CP019236">
    <property type="protein sequence ID" value="APW37506.1"/>
    <property type="molecule type" value="Genomic_DNA"/>
</dbReference>
<dbReference type="Proteomes" id="UP000186609">
    <property type="component" value="Chromosome"/>
</dbReference>
<evidence type="ECO:0000313" key="9">
    <source>
        <dbReference type="Proteomes" id="UP000186609"/>
    </source>
</evidence>
<proteinExistence type="inferred from homology"/>